<feature type="transmembrane region" description="Helical" evidence="1">
    <location>
        <begin position="31"/>
        <end position="52"/>
    </location>
</feature>
<gene>
    <name evidence="2" type="ORF">MNOR_LOCUS8217</name>
</gene>
<evidence type="ECO:0000313" key="3">
    <source>
        <dbReference type="Proteomes" id="UP001497623"/>
    </source>
</evidence>
<evidence type="ECO:0000256" key="1">
    <source>
        <dbReference type="SAM" id="Phobius"/>
    </source>
</evidence>
<sequence>GKLSYSKCIANMSSTSQSTFASQFTDIIDNFVYMSIIFSLTSVCYSIVKWVALQMKRNILWRLGYVVMTFIAVGSRVYLKSTFGTYWDLENWFFINVYWLIPLIACNIASMIYSFCAPGPKFSLDVHVKRSLCGTCDFLSADG</sequence>
<comment type="caution">
    <text evidence="2">The sequence shown here is derived from an EMBL/GenBank/DDBJ whole genome shotgun (WGS) entry which is preliminary data.</text>
</comment>
<name>A0AAV2Q486_MEGNR</name>
<evidence type="ECO:0000313" key="2">
    <source>
        <dbReference type="EMBL" id="CAL4070221.1"/>
    </source>
</evidence>
<accession>A0AAV2Q486</accession>
<dbReference type="AlphaFoldDB" id="A0AAV2Q486"/>
<keyword evidence="1" id="KW-0472">Membrane</keyword>
<keyword evidence="1" id="KW-0812">Transmembrane</keyword>
<reference evidence="2 3" key="1">
    <citation type="submission" date="2024-05" db="EMBL/GenBank/DDBJ databases">
        <authorList>
            <person name="Wallberg A."/>
        </authorList>
    </citation>
    <scope>NUCLEOTIDE SEQUENCE [LARGE SCALE GENOMIC DNA]</scope>
</reference>
<protein>
    <submittedName>
        <fullName evidence="2">Uncharacterized protein</fullName>
    </submittedName>
</protein>
<feature type="transmembrane region" description="Helical" evidence="1">
    <location>
        <begin position="91"/>
        <end position="113"/>
    </location>
</feature>
<dbReference type="Proteomes" id="UP001497623">
    <property type="component" value="Unassembled WGS sequence"/>
</dbReference>
<dbReference type="EMBL" id="CAXKWB010003770">
    <property type="protein sequence ID" value="CAL4070221.1"/>
    <property type="molecule type" value="Genomic_DNA"/>
</dbReference>
<proteinExistence type="predicted"/>
<keyword evidence="3" id="KW-1185">Reference proteome</keyword>
<feature type="transmembrane region" description="Helical" evidence="1">
    <location>
        <begin position="59"/>
        <end position="79"/>
    </location>
</feature>
<feature type="non-terminal residue" evidence="2">
    <location>
        <position position="1"/>
    </location>
</feature>
<organism evidence="2 3">
    <name type="scientific">Meganyctiphanes norvegica</name>
    <name type="common">Northern krill</name>
    <name type="synonym">Thysanopoda norvegica</name>
    <dbReference type="NCBI Taxonomy" id="48144"/>
    <lineage>
        <taxon>Eukaryota</taxon>
        <taxon>Metazoa</taxon>
        <taxon>Ecdysozoa</taxon>
        <taxon>Arthropoda</taxon>
        <taxon>Crustacea</taxon>
        <taxon>Multicrustacea</taxon>
        <taxon>Malacostraca</taxon>
        <taxon>Eumalacostraca</taxon>
        <taxon>Eucarida</taxon>
        <taxon>Euphausiacea</taxon>
        <taxon>Euphausiidae</taxon>
        <taxon>Meganyctiphanes</taxon>
    </lineage>
</organism>
<keyword evidence="1" id="KW-1133">Transmembrane helix</keyword>